<dbReference type="OrthoDB" id="497380at2759"/>
<gene>
    <name evidence="5" type="ORF">CALCODRAFT_487200</name>
</gene>
<proteinExistence type="predicted"/>
<dbReference type="GO" id="GO:0005730">
    <property type="term" value="C:nucleolus"/>
    <property type="evidence" value="ECO:0007669"/>
    <property type="project" value="TreeGrafter"/>
</dbReference>
<dbReference type="GO" id="GO:0003729">
    <property type="term" value="F:mRNA binding"/>
    <property type="evidence" value="ECO:0007669"/>
    <property type="project" value="TreeGrafter"/>
</dbReference>
<dbReference type="FunCoup" id="A0A165D9P5">
    <property type="interactions" value="529"/>
</dbReference>
<dbReference type="InterPro" id="IPR040059">
    <property type="entry name" value="PUM3"/>
</dbReference>
<dbReference type="InParanoid" id="A0A165D9P5"/>
<dbReference type="PANTHER" id="PTHR13389:SF0">
    <property type="entry name" value="PUMILIO HOMOLOG 3"/>
    <property type="match status" value="1"/>
</dbReference>
<keyword evidence="1" id="KW-0677">Repeat</keyword>
<evidence type="ECO:0000313" key="5">
    <source>
        <dbReference type="EMBL" id="KZT52352.1"/>
    </source>
</evidence>
<feature type="compositionally biased region" description="Acidic residues" evidence="3">
    <location>
        <begin position="75"/>
        <end position="101"/>
    </location>
</feature>
<organism evidence="5 6">
    <name type="scientific">Calocera cornea HHB12733</name>
    <dbReference type="NCBI Taxonomy" id="1353952"/>
    <lineage>
        <taxon>Eukaryota</taxon>
        <taxon>Fungi</taxon>
        <taxon>Dikarya</taxon>
        <taxon>Basidiomycota</taxon>
        <taxon>Agaricomycotina</taxon>
        <taxon>Dacrymycetes</taxon>
        <taxon>Dacrymycetales</taxon>
        <taxon>Dacrymycetaceae</taxon>
        <taxon>Calocera</taxon>
    </lineage>
</organism>
<dbReference type="PROSITE" id="PS50303">
    <property type="entry name" value="PUM_HD"/>
    <property type="match status" value="1"/>
</dbReference>
<dbReference type="SUPFAM" id="SSF48371">
    <property type="entry name" value="ARM repeat"/>
    <property type="match status" value="1"/>
</dbReference>
<accession>A0A165D9P5</accession>
<evidence type="ECO:0000259" key="4">
    <source>
        <dbReference type="PROSITE" id="PS50303"/>
    </source>
</evidence>
<evidence type="ECO:0000313" key="6">
    <source>
        <dbReference type="Proteomes" id="UP000076842"/>
    </source>
</evidence>
<dbReference type="STRING" id="1353952.A0A165D9P5"/>
<feature type="domain" description="PUM-HD" evidence="4">
    <location>
        <begin position="108"/>
        <end position="466"/>
    </location>
</feature>
<keyword evidence="2" id="KW-0694">RNA-binding</keyword>
<feature type="compositionally biased region" description="Basic and acidic residues" evidence="3">
    <location>
        <begin position="102"/>
        <end position="126"/>
    </location>
</feature>
<feature type="region of interest" description="Disordered" evidence="3">
    <location>
        <begin position="1"/>
        <end position="143"/>
    </location>
</feature>
<protein>
    <submittedName>
        <fullName evidence="5">ARM repeat-containing protein</fullName>
    </submittedName>
</protein>
<dbReference type="InterPro" id="IPR033133">
    <property type="entry name" value="PUM-HD"/>
</dbReference>
<evidence type="ECO:0000256" key="2">
    <source>
        <dbReference type="ARBA" id="ARBA00022884"/>
    </source>
</evidence>
<evidence type="ECO:0000256" key="3">
    <source>
        <dbReference type="SAM" id="MobiDB-lite"/>
    </source>
</evidence>
<dbReference type="InterPro" id="IPR016024">
    <property type="entry name" value="ARM-type_fold"/>
</dbReference>
<dbReference type="InterPro" id="IPR012959">
    <property type="entry name" value="CPL_dom"/>
</dbReference>
<dbReference type="GO" id="GO:0006417">
    <property type="term" value="P:regulation of translation"/>
    <property type="evidence" value="ECO:0007669"/>
    <property type="project" value="TreeGrafter"/>
</dbReference>
<dbReference type="Pfam" id="PF08144">
    <property type="entry name" value="CPL"/>
    <property type="match status" value="1"/>
</dbReference>
<sequence>MPPKRAAATQGGPPAKKVAVANGDKSAKPQAVAKKAPSPEKPGKGKGKAANGKPKTQVDDVKGKGKGRKKSVTATDEDPIEEESEKSVDELEVELAVDGEQMDERELSELRVISKQDKQARKEERKARKAAKPNADLTSNAKHLWSLARQTDISKDERTKHVKALMEAIRGHVKEIVFKHDTSRIVQTLVKYGGSEERNEIAAELKGSYPELATSKYSKFLVTKLIRYCPAHRTDILQEFQKDVIRLLLHREGSQVVADAYELYCNAAEKALLLRDFYGKEVALFDSQKLGKGGLKAVLEGATVERRRRVLSAVQENLMTIFNNPDKGAASFLIVHKATWEYLSELVELPDEDERDRLRKELFDNCQELLAEFVHTRDGSRVVREFLARGTAKDRKVILKTLKPHIEKICKDEEAQLVLLTALDVIDDTKLLAKSVVSDITELAPALAFDKHKLGRRVVLYLLVPRSPRHFPPPTLALLSETDVGSAKTSKKDPNVRKDEIRKAASADLITCVVNKGVEMMKDPGASLVVTEIMLYADGDKTAATETLLRPIRDATEEGNWEELTLLINHPHVSRLYKTLIQGGHYEKEIAGVVESPSWSGADFATTFFDAAGGNKTGEALVKIASGSGAFLIAELAGRLKDTSAGKKMRKVFDASVLEHIQQADVRGSTVLIEKVHALS</sequence>
<dbReference type="SMART" id="SM00025">
    <property type="entry name" value="Pumilio"/>
    <property type="match status" value="5"/>
</dbReference>
<dbReference type="InterPro" id="IPR011989">
    <property type="entry name" value="ARM-like"/>
</dbReference>
<dbReference type="AlphaFoldDB" id="A0A165D9P5"/>
<dbReference type="PANTHER" id="PTHR13389">
    <property type="entry name" value="PUMILIO HOMOLOG 3"/>
    <property type="match status" value="1"/>
</dbReference>
<dbReference type="Proteomes" id="UP000076842">
    <property type="component" value="Unassembled WGS sequence"/>
</dbReference>
<name>A0A165D9P5_9BASI</name>
<reference evidence="5 6" key="1">
    <citation type="journal article" date="2016" name="Mol. Biol. Evol.">
        <title>Comparative Genomics of Early-Diverging Mushroom-Forming Fungi Provides Insights into the Origins of Lignocellulose Decay Capabilities.</title>
        <authorList>
            <person name="Nagy L.G."/>
            <person name="Riley R."/>
            <person name="Tritt A."/>
            <person name="Adam C."/>
            <person name="Daum C."/>
            <person name="Floudas D."/>
            <person name="Sun H."/>
            <person name="Yadav J.S."/>
            <person name="Pangilinan J."/>
            <person name="Larsson K.H."/>
            <person name="Matsuura K."/>
            <person name="Barry K."/>
            <person name="Labutti K."/>
            <person name="Kuo R."/>
            <person name="Ohm R.A."/>
            <person name="Bhattacharya S.S."/>
            <person name="Shirouzu T."/>
            <person name="Yoshinaga Y."/>
            <person name="Martin F.M."/>
            <person name="Grigoriev I.V."/>
            <person name="Hibbett D.S."/>
        </authorList>
    </citation>
    <scope>NUCLEOTIDE SEQUENCE [LARGE SCALE GENOMIC DNA]</scope>
    <source>
        <strain evidence="5 6">HHB12733</strain>
    </source>
</reference>
<dbReference type="EMBL" id="KV424069">
    <property type="protein sequence ID" value="KZT52352.1"/>
    <property type="molecule type" value="Genomic_DNA"/>
</dbReference>
<keyword evidence="6" id="KW-1185">Reference proteome</keyword>
<dbReference type="InterPro" id="IPR001313">
    <property type="entry name" value="Pumilio_RNA-bd_rpt"/>
</dbReference>
<evidence type="ECO:0000256" key="1">
    <source>
        <dbReference type="ARBA" id="ARBA00022737"/>
    </source>
</evidence>
<dbReference type="Gene3D" id="1.25.10.10">
    <property type="entry name" value="Leucine-rich Repeat Variant"/>
    <property type="match status" value="1"/>
</dbReference>